<dbReference type="SUPFAM" id="SSF52540">
    <property type="entry name" value="P-loop containing nucleoside triphosphate hydrolases"/>
    <property type="match status" value="1"/>
</dbReference>
<evidence type="ECO:0000256" key="1">
    <source>
        <dbReference type="ARBA" id="ARBA00022741"/>
    </source>
</evidence>
<keyword evidence="3" id="KW-0067">ATP-binding</keyword>
<organism evidence="6 7">
    <name type="scientific">Comamonas koreensis</name>
    <dbReference type="NCBI Taxonomy" id="160825"/>
    <lineage>
        <taxon>Bacteria</taxon>
        <taxon>Pseudomonadati</taxon>
        <taxon>Pseudomonadota</taxon>
        <taxon>Betaproteobacteria</taxon>
        <taxon>Burkholderiales</taxon>
        <taxon>Comamonadaceae</taxon>
        <taxon>Comamonas</taxon>
    </lineage>
</organism>
<evidence type="ECO:0000256" key="2">
    <source>
        <dbReference type="ARBA" id="ARBA00022801"/>
    </source>
</evidence>
<comment type="caution">
    <text evidence="6">The sequence shown here is derived from an EMBL/GenBank/DDBJ whole genome shotgun (WGS) entry which is preliminary data.</text>
</comment>
<keyword evidence="2" id="KW-0378">Hydrolase</keyword>
<keyword evidence="7" id="KW-1185">Reference proteome</keyword>
<name>A0AAW4XZV1_9BURK</name>
<dbReference type="EMBL" id="JAJNCT010000020">
    <property type="protein sequence ID" value="MCD2166518.1"/>
    <property type="molecule type" value="Genomic_DNA"/>
</dbReference>
<dbReference type="Pfam" id="PF13307">
    <property type="entry name" value="Helicase_C_2"/>
    <property type="match status" value="1"/>
</dbReference>
<dbReference type="InterPro" id="IPR027417">
    <property type="entry name" value="P-loop_NTPase"/>
</dbReference>
<dbReference type="Pfam" id="PF00270">
    <property type="entry name" value="DEAD"/>
    <property type="match status" value="1"/>
</dbReference>
<evidence type="ECO:0000259" key="5">
    <source>
        <dbReference type="PROSITE" id="PS51193"/>
    </source>
</evidence>
<proteinExistence type="inferred from homology"/>
<dbReference type="GO" id="GO:0006281">
    <property type="term" value="P:DNA repair"/>
    <property type="evidence" value="ECO:0007669"/>
    <property type="project" value="TreeGrafter"/>
</dbReference>
<dbReference type="GO" id="GO:0003676">
    <property type="term" value="F:nucleic acid binding"/>
    <property type="evidence" value="ECO:0007669"/>
    <property type="project" value="InterPro"/>
</dbReference>
<dbReference type="RefSeq" id="WP_230776917.1">
    <property type="nucleotide sequence ID" value="NZ_JAJNCT010000020.1"/>
</dbReference>
<dbReference type="InterPro" id="IPR011545">
    <property type="entry name" value="DEAD/DEAH_box_helicase_dom"/>
</dbReference>
<keyword evidence="6" id="KW-0347">Helicase</keyword>
<dbReference type="SMART" id="SM00491">
    <property type="entry name" value="HELICc2"/>
    <property type="match status" value="1"/>
</dbReference>
<sequence>MPLSAATSRDAPLRLRPQQEQMIAAIEAAWGQGQRVAIEAPTGTGKTYAYLIAALARQERFVVSTATRALQDQLVDRDIPALLAHQGLQRKVAVLKGRENYVCLHGLEQARSKLQGQHAGALAQVERWAQSTQGGDLSELDDISHLPSLVPHITASHDECLGQRCNHFERCFSNQARSRAAQADILVINHHLFFSELRHRQMLGVGHGFVPLAQTMVMDEAHQLQAIGLKVLAKGLNVGDMRDYLQTVERKTSLHARGFAPWQALQQKVQQAMAQWMEAEQQALGPADAPADAAARATSRQALIHLHNALSALVAALQGVAGSAAVVAQLAGQGNVMLQALRQWAQGVGKDLVRWWDSPGVVRAGQAGDLQAYGRYAWRQGFRESPLWLWQALQTLSPQVQASSWLGQGVQRWLFTSATLGDDEALTWFAQGLGLRSDSSDNSEAGDAPLLASLRLRSHFDWAQQARLVVPQGLPGTDAPAAERAQALAQWLLPHLKTLGGRCMVLCTSTAAMEALAQALRLGLQGQAIRVLQQGEQPKRHLLQAMRTAPGGKTGRVLVGTLGLWEGVDLPGEALQLLVIDKLPFPPRHDVLHAARVQALRAAGRDAFERYVLPQTAMQLRQGVGRLIRSASDQGVVVIADERLHSRSYGAALLAALPPLPSLDDEALPAFLQALADKEIGT</sequence>
<gene>
    <name evidence="6" type="ORF">LPW39_15455</name>
</gene>
<evidence type="ECO:0000313" key="7">
    <source>
        <dbReference type="Proteomes" id="UP001199260"/>
    </source>
</evidence>
<feature type="domain" description="Helicase ATP-binding" evidence="5">
    <location>
        <begin position="5"/>
        <end position="286"/>
    </location>
</feature>
<dbReference type="PANTHER" id="PTHR11472">
    <property type="entry name" value="DNA REPAIR DEAD HELICASE RAD3/XP-D SUBFAMILY MEMBER"/>
    <property type="match status" value="1"/>
</dbReference>
<dbReference type="AlphaFoldDB" id="A0AAW4XZV1"/>
<dbReference type="Proteomes" id="UP001199260">
    <property type="component" value="Unassembled WGS sequence"/>
</dbReference>
<comment type="similarity">
    <text evidence="4">Belongs to the helicase family. DinG subfamily.</text>
</comment>
<protein>
    <submittedName>
        <fullName evidence="6">ATP-dependent DNA helicase</fullName>
    </submittedName>
</protein>
<dbReference type="GO" id="GO:0005524">
    <property type="term" value="F:ATP binding"/>
    <property type="evidence" value="ECO:0007669"/>
    <property type="project" value="UniProtKB-KW"/>
</dbReference>
<dbReference type="PANTHER" id="PTHR11472:SF34">
    <property type="entry name" value="REGULATOR OF TELOMERE ELONGATION HELICASE 1"/>
    <property type="match status" value="1"/>
</dbReference>
<dbReference type="InterPro" id="IPR045028">
    <property type="entry name" value="DinG/Rad3-like"/>
</dbReference>
<dbReference type="InterPro" id="IPR006555">
    <property type="entry name" value="ATP-dep_Helicase_C"/>
</dbReference>
<dbReference type="GO" id="GO:0003678">
    <property type="term" value="F:DNA helicase activity"/>
    <property type="evidence" value="ECO:0007669"/>
    <property type="project" value="TreeGrafter"/>
</dbReference>
<dbReference type="GO" id="GO:0016818">
    <property type="term" value="F:hydrolase activity, acting on acid anhydrides, in phosphorus-containing anhydrides"/>
    <property type="evidence" value="ECO:0007669"/>
    <property type="project" value="InterPro"/>
</dbReference>
<evidence type="ECO:0000256" key="4">
    <source>
        <dbReference type="ARBA" id="ARBA00038058"/>
    </source>
</evidence>
<evidence type="ECO:0000313" key="6">
    <source>
        <dbReference type="EMBL" id="MCD2166518.1"/>
    </source>
</evidence>
<dbReference type="Gene3D" id="3.40.50.300">
    <property type="entry name" value="P-loop containing nucleotide triphosphate hydrolases"/>
    <property type="match status" value="2"/>
</dbReference>
<dbReference type="InterPro" id="IPR014013">
    <property type="entry name" value="Helic_SF1/SF2_ATP-bd_DinG/Rad3"/>
</dbReference>
<reference evidence="6 7" key="1">
    <citation type="submission" date="2021-11" db="EMBL/GenBank/DDBJ databases">
        <title>Genome sequence.</title>
        <authorList>
            <person name="Sun Q."/>
        </authorList>
    </citation>
    <scope>NUCLEOTIDE SEQUENCE [LARGE SCALE GENOMIC DNA]</scope>
    <source>
        <strain evidence="6 7">KCTC 12005</strain>
    </source>
</reference>
<accession>A0AAW4XZV1</accession>
<evidence type="ECO:0000256" key="3">
    <source>
        <dbReference type="ARBA" id="ARBA00022840"/>
    </source>
</evidence>
<dbReference type="PROSITE" id="PS51193">
    <property type="entry name" value="HELICASE_ATP_BIND_2"/>
    <property type="match status" value="1"/>
</dbReference>
<keyword evidence="1" id="KW-0547">Nucleotide-binding</keyword>